<name>K0T598_THAOC</name>
<protein>
    <submittedName>
        <fullName evidence="2">Uncharacterized protein</fullName>
    </submittedName>
</protein>
<dbReference type="AlphaFoldDB" id="K0T598"/>
<proteinExistence type="predicted"/>
<reference evidence="2 3" key="1">
    <citation type="journal article" date="2012" name="Genome Biol.">
        <title>Genome and low-iron response of an oceanic diatom adapted to chronic iron limitation.</title>
        <authorList>
            <person name="Lommer M."/>
            <person name="Specht M."/>
            <person name="Roy A.S."/>
            <person name="Kraemer L."/>
            <person name="Andreson R."/>
            <person name="Gutowska M.A."/>
            <person name="Wolf J."/>
            <person name="Bergner S.V."/>
            <person name="Schilhabel M.B."/>
            <person name="Klostermeier U.C."/>
            <person name="Beiko R.G."/>
            <person name="Rosenstiel P."/>
            <person name="Hippler M."/>
            <person name="Laroche J."/>
        </authorList>
    </citation>
    <scope>NUCLEOTIDE SEQUENCE [LARGE SCALE GENOMIC DNA]</scope>
    <source>
        <strain evidence="2 3">CCMP1005</strain>
    </source>
</reference>
<gene>
    <name evidence="2" type="ORF">THAOC_06192</name>
</gene>
<dbReference type="Proteomes" id="UP000266841">
    <property type="component" value="Unassembled WGS sequence"/>
</dbReference>
<evidence type="ECO:0000256" key="1">
    <source>
        <dbReference type="SAM" id="MobiDB-lite"/>
    </source>
</evidence>
<evidence type="ECO:0000313" key="2">
    <source>
        <dbReference type="EMBL" id="EJK72289.1"/>
    </source>
</evidence>
<sequence length="302" mass="31976">MSKIGPTGPATASSREAGDVPERGGAGRRAVGQVRVPPLDLERAISTGVGSGRKLRGRRRGSRGRSSSPAVARRVRSPGTSSTSWAAAWDPRRPGPRASVACPGRERRKVTVEVYTDDFGGGGRQYVSLVRTLRTDGRRPREKRGWTMGQTHTTINFIAEIHSMVFTHLSRDAQEVISRDDLERGVLEAPRRALSTRGSDPADPPRAPSLESCDRKSFQSALDPAVAVASASDTATRPRPGGRGAEVGAKHYNSSAVESAGAPSKRLPVLFGAASCRLSQAAVPTAPPIITLISYSPSPPCA</sequence>
<accession>K0T598</accession>
<dbReference type="EMBL" id="AGNL01006074">
    <property type="protein sequence ID" value="EJK72289.1"/>
    <property type="molecule type" value="Genomic_DNA"/>
</dbReference>
<feature type="compositionally biased region" description="Low complexity" evidence="1">
    <location>
        <begin position="28"/>
        <end position="38"/>
    </location>
</feature>
<evidence type="ECO:0000313" key="3">
    <source>
        <dbReference type="Proteomes" id="UP000266841"/>
    </source>
</evidence>
<organism evidence="2 3">
    <name type="scientific">Thalassiosira oceanica</name>
    <name type="common">Marine diatom</name>
    <dbReference type="NCBI Taxonomy" id="159749"/>
    <lineage>
        <taxon>Eukaryota</taxon>
        <taxon>Sar</taxon>
        <taxon>Stramenopiles</taxon>
        <taxon>Ochrophyta</taxon>
        <taxon>Bacillariophyta</taxon>
        <taxon>Coscinodiscophyceae</taxon>
        <taxon>Thalassiosirophycidae</taxon>
        <taxon>Thalassiosirales</taxon>
        <taxon>Thalassiosiraceae</taxon>
        <taxon>Thalassiosira</taxon>
    </lineage>
</organism>
<feature type="compositionally biased region" description="Low complexity" evidence="1">
    <location>
        <begin position="221"/>
        <end position="235"/>
    </location>
</feature>
<feature type="compositionally biased region" description="Basic residues" evidence="1">
    <location>
        <begin position="53"/>
        <end position="63"/>
    </location>
</feature>
<comment type="caution">
    <text evidence="2">The sequence shown here is derived from an EMBL/GenBank/DDBJ whole genome shotgun (WGS) entry which is preliminary data.</text>
</comment>
<feature type="region of interest" description="Disordered" evidence="1">
    <location>
        <begin position="189"/>
        <end position="248"/>
    </location>
</feature>
<feature type="region of interest" description="Disordered" evidence="1">
    <location>
        <begin position="1"/>
        <end position="101"/>
    </location>
</feature>
<keyword evidence="3" id="KW-1185">Reference proteome</keyword>